<dbReference type="InterPro" id="IPR056924">
    <property type="entry name" value="SH3_Tf2-1"/>
</dbReference>
<proteinExistence type="predicted"/>
<keyword evidence="5" id="KW-0378">Hydrolase</keyword>
<keyword evidence="1" id="KW-0808">Transferase</keyword>
<reference evidence="10" key="1">
    <citation type="submission" date="2023-06" db="EMBL/GenBank/DDBJ databases">
        <title>Male Hemibagrus guttatus genome.</title>
        <authorList>
            <person name="Bian C."/>
        </authorList>
    </citation>
    <scope>NUCLEOTIDE SEQUENCE</scope>
    <source>
        <strain evidence="10">Male_cb2023</strain>
        <tissue evidence="10">Muscle</tissue>
    </source>
</reference>
<dbReference type="AlphaFoldDB" id="A0AAE0QP96"/>
<dbReference type="InterPro" id="IPR041373">
    <property type="entry name" value="RT_RNaseH"/>
</dbReference>
<dbReference type="Proteomes" id="UP001274896">
    <property type="component" value="Unassembled WGS sequence"/>
</dbReference>
<dbReference type="PANTHER" id="PTHR34072:SF42">
    <property type="entry name" value="INTEGRASE CATALYTIC DOMAIN-CONTAINING PROTEIN"/>
    <property type="match status" value="1"/>
</dbReference>
<feature type="region of interest" description="Disordered" evidence="7">
    <location>
        <begin position="229"/>
        <end position="253"/>
    </location>
</feature>
<keyword evidence="3" id="KW-0540">Nuclease</keyword>
<dbReference type="Pfam" id="PF24626">
    <property type="entry name" value="SH3_Tf2-1"/>
    <property type="match status" value="1"/>
</dbReference>
<dbReference type="Gene3D" id="3.10.20.370">
    <property type="match status" value="1"/>
</dbReference>
<protein>
    <recommendedName>
        <fullName evidence="12">Reverse transcriptase RNase H-like domain-containing protein</fullName>
    </recommendedName>
</protein>
<evidence type="ECO:0000256" key="2">
    <source>
        <dbReference type="ARBA" id="ARBA00022695"/>
    </source>
</evidence>
<dbReference type="InterPro" id="IPR043502">
    <property type="entry name" value="DNA/RNA_pol_sf"/>
</dbReference>
<accession>A0AAE0QP96</accession>
<dbReference type="CDD" id="cd09274">
    <property type="entry name" value="RNase_HI_RT_Ty3"/>
    <property type="match status" value="1"/>
</dbReference>
<gene>
    <name evidence="10" type="ORF">QTP70_000140</name>
</gene>
<keyword evidence="4" id="KW-0255">Endonuclease</keyword>
<evidence type="ECO:0000259" key="8">
    <source>
        <dbReference type="Pfam" id="PF17917"/>
    </source>
</evidence>
<evidence type="ECO:0000256" key="4">
    <source>
        <dbReference type="ARBA" id="ARBA00022759"/>
    </source>
</evidence>
<evidence type="ECO:0000313" key="11">
    <source>
        <dbReference type="Proteomes" id="UP001274896"/>
    </source>
</evidence>
<sequence length="253" mass="28467">MVTSSMTEPALEINASSSGIGAVLSQRHGNPSRLHPCAFYSHKLTPAERNYGVGNRKLLSIKAALEEWRHWLEGAQHPFLVLTVHRNLEYLRNAKSLNSRHAQWALIFTRFHFSVTYRPSSKNSKADALSRKYETISSPSMPEPILPPTAVLARVRCKLEEEIQRGHADEPPPSSCPSNLLKLWPRFIGPFKIIQQVNPVTFRLQFPASYRICRTFHVSLLKPAHDPHPNMGSISTPPPPLDIDGAPAYQVDR</sequence>
<dbReference type="GO" id="GO:0004519">
    <property type="term" value="F:endonuclease activity"/>
    <property type="evidence" value="ECO:0007669"/>
    <property type="project" value="UniProtKB-KW"/>
</dbReference>
<organism evidence="10 11">
    <name type="scientific">Hemibagrus guttatus</name>
    <dbReference type="NCBI Taxonomy" id="175788"/>
    <lineage>
        <taxon>Eukaryota</taxon>
        <taxon>Metazoa</taxon>
        <taxon>Chordata</taxon>
        <taxon>Craniata</taxon>
        <taxon>Vertebrata</taxon>
        <taxon>Euteleostomi</taxon>
        <taxon>Actinopterygii</taxon>
        <taxon>Neopterygii</taxon>
        <taxon>Teleostei</taxon>
        <taxon>Ostariophysi</taxon>
        <taxon>Siluriformes</taxon>
        <taxon>Bagridae</taxon>
        <taxon>Hemibagrus</taxon>
    </lineage>
</organism>
<evidence type="ECO:0000256" key="6">
    <source>
        <dbReference type="ARBA" id="ARBA00022918"/>
    </source>
</evidence>
<evidence type="ECO:0008006" key="12">
    <source>
        <dbReference type="Google" id="ProtNLM"/>
    </source>
</evidence>
<feature type="domain" description="Tf2-1-like SH3-like" evidence="9">
    <location>
        <begin position="182"/>
        <end position="225"/>
    </location>
</feature>
<evidence type="ECO:0000256" key="5">
    <source>
        <dbReference type="ARBA" id="ARBA00022801"/>
    </source>
</evidence>
<dbReference type="PANTHER" id="PTHR34072">
    <property type="entry name" value="ENZYMATIC POLYPROTEIN-RELATED"/>
    <property type="match status" value="1"/>
</dbReference>
<comment type="caution">
    <text evidence="10">The sequence shown here is derived from an EMBL/GenBank/DDBJ whole genome shotgun (WGS) entry which is preliminary data.</text>
</comment>
<dbReference type="EMBL" id="JAUCMX010000012">
    <property type="protein sequence ID" value="KAK3528451.1"/>
    <property type="molecule type" value="Genomic_DNA"/>
</dbReference>
<keyword evidence="6" id="KW-0695">RNA-directed DNA polymerase</keyword>
<keyword evidence="2" id="KW-0548">Nucleotidyltransferase</keyword>
<name>A0AAE0QP96_9TELE</name>
<keyword evidence="11" id="KW-1185">Reference proteome</keyword>
<dbReference type="Pfam" id="PF17917">
    <property type="entry name" value="RT_RNaseH"/>
    <property type="match status" value="1"/>
</dbReference>
<feature type="domain" description="Reverse transcriptase RNase H-like" evidence="8">
    <location>
        <begin position="11"/>
        <end position="111"/>
    </location>
</feature>
<dbReference type="GO" id="GO:0003964">
    <property type="term" value="F:RNA-directed DNA polymerase activity"/>
    <property type="evidence" value="ECO:0007669"/>
    <property type="project" value="UniProtKB-KW"/>
</dbReference>
<dbReference type="GO" id="GO:0016787">
    <property type="term" value="F:hydrolase activity"/>
    <property type="evidence" value="ECO:0007669"/>
    <property type="project" value="UniProtKB-KW"/>
</dbReference>
<evidence type="ECO:0000313" key="10">
    <source>
        <dbReference type="EMBL" id="KAK3528451.1"/>
    </source>
</evidence>
<evidence type="ECO:0000259" key="9">
    <source>
        <dbReference type="Pfam" id="PF24626"/>
    </source>
</evidence>
<evidence type="ECO:0000256" key="7">
    <source>
        <dbReference type="SAM" id="MobiDB-lite"/>
    </source>
</evidence>
<dbReference type="SUPFAM" id="SSF56672">
    <property type="entry name" value="DNA/RNA polymerases"/>
    <property type="match status" value="1"/>
</dbReference>
<evidence type="ECO:0000256" key="3">
    <source>
        <dbReference type="ARBA" id="ARBA00022722"/>
    </source>
</evidence>
<evidence type="ECO:0000256" key="1">
    <source>
        <dbReference type="ARBA" id="ARBA00022679"/>
    </source>
</evidence>